<dbReference type="InterPro" id="IPR010177">
    <property type="entry name" value="Paired_CXXCH_1"/>
</dbReference>
<protein>
    <submittedName>
        <fullName evidence="5">Decaheme c-type cytochrome, DmsE family</fullName>
    </submittedName>
</protein>
<dbReference type="InterPro" id="IPR051829">
    <property type="entry name" value="Multiheme_Cytochr_ET"/>
</dbReference>
<feature type="domain" description="Cytochrome c-type protein NrfB-like" evidence="4">
    <location>
        <begin position="96"/>
        <end position="168"/>
    </location>
</feature>
<dbReference type="EMBL" id="CP002209">
    <property type="protein sequence ID" value="ADN75568.1"/>
    <property type="molecule type" value="Genomic_DNA"/>
</dbReference>
<evidence type="ECO:0000313" key="6">
    <source>
        <dbReference type="Proteomes" id="UP000006683"/>
    </source>
</evidence>
<evidence type="ECO:0000313" key="5">
    <source>
        <dbReference type="EMBL" id="ADN75568.1"/>
    </source>
</evidence>
<organism evidence="5 6">
    <name type="scientific">Ferrimonas balearica (strain DSM 9799 / CCM 4581 / KCTC 23876 / PAT)</name>
    <dbReference type="NCBI Taxonomy" id="550540"/>
    <lineage>
        <taxon>Bacteria</taxon>
        <taxon>Pseudomonadati</taxon>
        <taxon>Pseudomonadota</taxon>
        <taxon>Gammaproteobacteria</taxon>
        <taxon>Alteromonadales</taxon>
        <taxon>Ferrimonadaceae</taxon>
        <taxon>Ferrimonas</taxon>
    </lineage>
</organism>
<dbReference type="GO" id="GO:0016491">
    <property type="term" value="F:oxidoreductase activity"/>
    <property type="evidence" value="ECO:0007669"/>
    <property type="project" value="TreeGrafter"/>
</dbReference>
<feature type="chain" id="PRO_5003151479" evidence="2">
    <location>
        <begin position="31"/>
        <end position="321"/>
    </location>
</feature>
<dbReference type="OrthoDB" id="9814800at2"/>
<dbReference type="eggNOG" id="COG3005">
    <property type="taxonomic scope" value="Bacteria"/>
</dbReference>
<feature type="domain" description="Doubled CXXCH motif" evidence="3">
    <location>
        <begin position="197"/>
        <end position="237"/>
    </location>
</feature>
<dbReference type="KEGG" id="fbl:Fbal_1364"/>
<feature type="signal peptide" evidence="2">
    <location>
        <begin position="1"/>
        <end position="30"/>
    </location>
</feature>
<dbReference type="InterPro" id="IPR020015">
    <property type="entry name" value="Decahaem_cyt-c_DmsE"/>
</dbReference>
<dbReference type="InterPro" id="IPR036280">
    <property type="entry name" value="Multihaem_cyt_sf"/>
</dbReference>
<dbReference type="Pfam" id="PF22678">
    <property type="entry name" value="Cytochrom_c_NrfB-like"/>
    <property type="match status" value="1"/>
</dbReference>
<dbReference type="Gene3D" id="3.90.10.10">
    <property type="entry name" value="Cytochrome C3"/>
    <property type="match status" value="1"/>
</dbReference>
<keyword evidence="1 2" id="KW-0732">Signal</keyword>
<dbReference type="PANTHER" id="PTHR35038:SF6">
    <property type="entry name" value="SURFACE LOCALIZED DECAHEME CYTOCHROME C LIPOPROTEIN"/>
    <property type="match status" value="1"/>
</dbReference>
<feature type="domain" description="Doubled CXXCH motif" evidence="3">
    <location>
        <begin position="244"/>
        <end position="280"/>
    </location>
</feature>
<dbReference type="Pfam" id="PF09699">
    <property type="entry name" value="Paired_CXXCH_1"/>
    <property type="match status" value="2"/>
</dbReference>
<dbReference type="PANTHER" id="PTHR35038">
    <property type="entry name" value="DISSIMILATORY SULFITE REDUCTASE SIRA"/>
    <property type="match status" value="1"/>
</dbReference>
<proteinExistence type="predicted"/>
<dbReference type="Proteomes" id="UP000006683">
    <property type="component" value="Chromosome"/>
</dbReference>
<keyword evidence="6" id="KW-1185">Reference proteome</keyword>
<dbReference type="SUPFAM" id="SSF48695">
    <property type="entry name" value="Multiheme cytochromes"/>
    <property type="match status" value="1"/>
</dbReference>
<dbReference type="AlphaFoldDB" id="E1SMM9"/>
<dbReference type="NCBIfam" id="TIGR03508">
    <property type="entry name" value="decahem_SO"/>
    <property type="match status" value="1"/>
</dbReference>
<dbReference type="HOGENOM" id="CLU_045390_0_0_6"/>
<accession>E1SMM9</accession>
<dbReference type="GeneID" id="67181584"/>
<dbReference type="STRING" id="550540.Fbal_1364"/>
<dbReference type="CDD" id="cd08168">
    <property type="entry name" value="Cytochrom_C3"/>
    <property type="match status" value="1"/>
</dbReference>
<dbReference type="InterPro" id="IPR053875">
    <property type="entry name" value="Cytochrom_c_NrfB-like_dom"/>
</dbReference>
<evidence type="ECO:0000259" key="4">
    <source>
        <dbReference type="Pfam" id="PF22678"/>
    </source>
</evidence>
<name>E1SMM9_FERBD</name>
<dbReference type="NCBIfam" id="TIGR01905">
    <property type="entry name" value="paired_CXXCH_1"/>
    <property type="match status" value="2"/>
</dbReference>
<gene>
    <name evidence="5" type="ordered locus">Fbal_1364</name>
</gene>
<evidence type="ECO:0000256" key="2">
    <source>
        <dbReference type="SAM" id="SignalP"/>
    </source>
</evidence>
<dbReference type="RefSeq" id="WP_013344874.1">
    <property type="nucleotide sequence ID" value="NC_014541.1"/>
</dbReference>
<sequence>MMIRVSPLALHLTQVVLLTCLLLSSFWASAAWEELSEAELETILVEKFAEGKYSAKGADNCLMCHRRSETVMALFDGVHGRTSNPASPMAPGQLQCEACHGPQGNHNRGGKEPMITFGPDSRVSASAQNSVCLSCHSGDDRLAWHGSTHDIEEVACSSCHNVHAAQDPSRDKLQAQANCTDCHRQQFAQMQQRSSHPMRTGQITCVDCHNPHGSLNDAMLSQVSVNDNCYACHAEKRGPLLWEHAPVSDNCAACHNPHGSVNDAMLTQRPPQLCQSCHASPHSGSPQFQGGNSAFTAGQSCLNCHNQVHGSNHPSGKLLQR</sequence>
<evidence type="ECO:0000256" key="1">
    <source>
        <dbReference type="ARBA" id="ARBA00022729"/>
    </source>
</evidence>
<evidence type="ECO:0000259" key="3">
    <source>
        <dbReference type="Pfam" id="PF09699"/>
    </source>
</evidence>
<dbReference type="Gene3D" id="1.10.1130.10">
    <property type="entry name" value="Flavocytochrome C3, Chain A"/>
    <property type="match status" value="2"/>
</dbReference>
<reference evidence="5 6" key="1">
    <citation type="journal article" date="2010" name="Stand. Genomic Sci.">
        <title>Complete genome sequence of Ferrimonas balearica type strain (PAT).</title>
        <authorList>
            <person name="Nolan M."/>
            <person name="Sikorski J."/>
            <person name="Davenport K."/>
            <person name="Lucas S."/>
            <person name="Glavina Del Rio T."/>
            <person name="Tice H."/>
            <person name="Cheng J."/>
            <person name="Goodwin L."/>
            <person name="Pitluck S."/>
            <person name="Liolios K."/>
            <person name="Ivanova N."/>
            <person name="Mavromatis K."/>
            <person name="Ovchinnikova G."/>
            <person name="Pati A."/>
            <person name="Chen A."/>
            <person name="Palaniappan K."/>
            <person name="Land M."/>
            <person name="Hauser L."/>
            <person name="Chang Y."/>
            <person name="Jeffries C."/>
            <person name="Tapia R."/>
            <person name="Brettin T."/>
            <person name="Detter J."/>
            <person name="Han C."/>
            <person name="Yasawong M."/>
            <person name="Rohde M."/>
            <person name="Tindall B."/>
            <person name="Goker M."/>
            <person name="Woyke T."/>
            <person name="Bristow J."/>
            <person name="Eisen J."/>
            <person name="Markowitz V."/>
            <person name="Hugenholtz P."/>
            <person name="Kyrpides N."/>
            <person name="Klenk H."/>
            <person name="Lapidus A."/>
        </authorList>
    </citation>
    <scope>NUCLEOTIDE SEQUENCE [LARGE SCALE GENOMIC DNA]</scope>
    <source>
        <strain evidence="6">DSM 9799 / CCM 4581 / KCTC 23876 / PAT</strain>
    </source>
</reference>